<sequence>IIGLPISSNSVEIEFLAYIIHASEFQKKRTGPQAPLCPNKQGSSHQRKDCDITRPQGGSNFNEGIRISKAPNGQNEVAFGVYPAQTSGRIDGYWVIGIIGTNVGAGVNQFAIIQSPETANVNRGLRISADGNTLIFNSRIF</sequence>
<feature type="region of interest" description="Disordered" evidence="1">
    <location>
        <begin position="29"/>
        <end position="63"/>
    </location>
</feature>
<dbReference type="AlphaFoldDB" id="A0A5J4UJ39"/>
<dbReference type="Proteomes" id="UP000324800">
    <property type="component" value="Unassembled WGS sequence"/>
</dbReference>
<name>A0A5J4UJ39_9EUKA</name>
<comment type="caution">
    <text evidence="2">The sequence shown here is derived from an EMBL/GenBank/DDBJ whole genome shotgun (WGS) entry which is preliminary data.</text>
</comment>
<proteinExistence type="predicted"/>
<gene>
    <name evidence="2" type="ORF">EZS28_033986</name>
</gene>
<protein>
    <submittedName>
        <fullName evidence="2">Uncharacterized protein</fullName>
    </submittedName>
</protein>
<evidence type="ECO:0000256" key="1">
    <source>
        <dbReference type="SAM" id="MobiDB-lite"/>
    </source>
</evidence>
<organism evidence="2 3">
    <name type="scientific">Streblomastix strix</name>
    <dbReference type="NCBI Taxonomy" id="222440"/>
    <lineage>
        <taxon>Eukaryota</taxon>
        <taxon>Metamonada</taxon>
        <taxon>Preaxostyla</taxon>
        <taxon>Oxymonadida</taxon>
        <taxon>Streblomastigidae</taxon>
        <taxon>Streblomastix</taxon>
    </lineage>
</organism>
<evidence type="ECO:0000313" key="3">
    <source>
        <dbReference type="Proteomes" id="UP000324800"/>
    </source>
</evidence>
<accession>A0A5J4UJ39</accession>
<evidence type="ECO:0000313" key="2">
    <source>
        <dbReference type="EMBL" id="KAA6370487.1"/>
    </source>
</evidence>
<dbReference type="EMBL" id="SNRW01015338">
    <property type="protein sequence ID" value="KAA6370487.1"/>
    <property type="molecule type" value="Genomic_DNA"/>
</dbReference>
<reference evidence="2 3" key="1">
    <citation type="submission" date="2019-03" db="EMBL/GenBank/DDBJ databases">
        <title>Single cell metagenomics reveals metabolic interactions within the superorganism composed of flagellate Streblomastix strix and complex community of Bacteroidetes bacteria on its surface.</title>
        <authorList>
            <person name="Treitli S.C."/>
            <person name="Kolisko M."/>
            <person name="Husnik F."/>
            <person name="Keeling P."/>
            <person name="Hampl V."/>
        </authorList>
    </citation>
    <scope>NUCLEOTIDE SEQUENCE [LARGE SCALE GENOMIC DNA]</scope>
    <source>
        <strain evidence="2">ST1C</strain>
    </source>
</reference>
<feature type="non-terminal residue" evidence="2">
    <location>
        <position position="1"/>
    </location>
</feature>